<protein>
    <submittedName>
        <fullName evidence="1">Uncharacterized protein</fullName>
    </submittedName>
</protein>
<proteinExistence type="predicted"/>
<comment type="caution">
    <text evidence="1">The sequence shown here is derived from an EMBL/GenBank/DDBJ whole genome shotgun (WGS) entry which is preliminary data.</text>
</comment>
<dbReference type="AlphaFoldDB" id="X1DXR9"/>
<accession>X1DXR9</accession>
<dbReference type="Gene3D" id="3.40.1190.10">
    <property type="entry name" value="Mur-like, catalytic domain"/>
    <property type="match status" value="1"/>
</dbReference>
<sequence>EAAKRKVDVLVVECMAISPELQWVSEHKIVKSTIGVITNVREDHLEDVG</sequence>
<reference evidence="1" key="1">
    <citation type="journal article" date="2014" name="Front. Microbiol.">
        <title>High frequency of phylogenetically diverse reductive dehalogenase-homologous genes in deep subseafloor sedimentary metagenomes.</title>
        <authorList>
            <person name="Kawai M."/>
            <person name="Futagami T."/>
            <person name="Toyoda A."/>
            <person name="Takaki Y."/>
            <person name="Nishi S."/>
            <person name="Hori S."/>
            <person name="Arai W."/>
            <person name="Tsubouchi T."/>
            <person name="Morono Y."/>
            <person name="Uchiyama I."/>
            <person name="Ito T."/>
            <person name="Fujiyama A."/>
            <person name="Inagaki F."/>
            <person name="Takami H."/>
        </authorList>
    </citation>
    <scope>NUCLEOTIDE SEQUENCE</scope>
    <source>
        <strain evidence="1">Expedition CK06-06</strain>
    </source>
</reference>
<dbReference type="InterPro" id="IPR036565">
    <property type="entry name" value="Mur-like_cat_sf"/>
</dbReference>
<gene>
    <name evidence="1" type="ORF">S01H4_43722</name>
</gene>
<dbReference type="EMBL" id="BART01024151">
    <property type="protein sequence ID" value="GAH01188.1"/>
    <property type="molecule type" value="Genomic_DNA"/>
</dbReference>
<organism evidence="1">
    <name type="scientific">marine sediment metagenome</name>
    <dbReference type="NCBI Taxonomy" id="412755"/>
    <lineage>
        <taxon>unclassified sequences</taxon>
        <taxon>metagenomes</taxon>
        <taxon>ecological metagenomes</taxon>
    </lineage>
</organism>
<evidence type="ECO:0000313" key="1">
    <source>
        <dbReference type="EMBL" id="GAH01188.1"/>
    </source>
</evidence>
<feature type="non-terminal residue" evidence="1">
    <location>
        <position position="1"/>
    </location>
</feature>
<name>X1DXR9_9ZZZZ</name>
<dbReference type="GO" id="GO:0005524">
    <property type="term" value="F:ATP binding"/>
    <property type="evidence" value="ECO:0007669"/>
    <property type="project" value="InterPro"/>
</dbReference>